<dbReference type="PANTHER" id="PTHR11373">
    <property type="entry name" value="DEOXYNUCLEOSIDE TRIPHOSPHATE TRIPHOSPHOHYDROLASE"/>
    <property type="match status" value="1"/>
</dbReference>
<evidence type="ECO:0000313" key="3">
    <source>
        <dbReference type="Proteomes" id="UP000188320"/>
    </source>
</evidence>
<dbReference type="Pfam" id="PF01966">
    <property type="entry name" value="HD"/>
    <property type="match status" value="1"/>
</dbReference>
<dbReference type="CDD" id="cd00077">
    <property type="entry name" value="HDc"/>
    <property type="match status" value="1"/>
</dbReference>
<gene>
    <name evidence="2" type="ORF">AX774_g3668</name>
</gene>
<dbReference type="InterPro" id="IPR050135">
    <property type="entry name" value="dGTPase-like"/>
</dbReference>
<dbReference type="InterPro" id="IPR006674">
    <property type="entry name" value="HD_domain"/>
</dbReference>
<dbReference type="GO" id="GO:0008832">
    <property type="term" value="F:dGTPase activity"/>
    <property type="evidence" value="ECO:0007669"/>
    <property type="project" value="TreeGrafter"/>
</dbReference>
<keyword evidence="2" id="KW-0378">Hydrolase</keyword>
<proteinExistence type="predicted"/>
<dbReference type="Proteomes" id="UP000188320">
    <property type="component" value="Unassembled WGS sequence"/>
</dbReference>
<accession>A0A1R1PPL1</accession>
<dbReference type="Gene3D" id="1.10.3210.10">
    <property type="entry name" value="Hypothetical protein af1432"/>
    <property type="match status" value="1"/>
</dbReference>
<reference evidence="3" key="1">
    <citation type="submission" date="2017-01" db="EMBL/GenBank/DDBJ databases">
        <authorList>
            <person name="Wang Y."/>
            <person name="White M."/>
            <person name="Kvist S."/>
            <person name="Moncalvo J.-M."/>
        </authorList>
    </citation>
    <scope>NUCLEOTIDE SEQUENCE [LARGE SCALE GENOMIC DNA]</scope>
    <source>
        <strain evidence="3">COL-18-3</strain>
    </source>
</reference>
<protein>
    <submittedName>
        <fullName evidence="2">Deoxynucleoside triphosphate triphosphohydrolase SAMHD1</fullName>
    </submittedName>
</protein>
<dbReference type="SUPFAM" id="SSF109604">
    <property type="entry name" value="HD-domain/PDEase-like"/>
    <property type="match status" value="1"/>
</dbReference>
<dbReference type="GO" id="GO:0006203">
    <property type="term" value="P:dGTP catabolic process"/>
    <property type="evidence" value="ECO:0007669"/>
    <property type="project" value="TreeGrafter"/>
</dbReference>
<dbReference type="PANTHER" id="PTHR11373:SF4">
    <property type="entry name" value="DEOXYNUCLEOSIDE TRIPHOSPHATE TRIPHOSPHOHYDROLASE SAMHD1"/>
    <property type="match status" value="1"/>
</dbReference>
<sequence>MIENIRELQPELEITDEEVKCITIAGLCHDLGHGPFSHAFDSGFMKAVDPHCTWSHEKGSVMMFRDMIEQNSPEINEHEAGFIVDLIMGEPSKKWQANPLLDILFYPCQLLKIIY</sequence>
<evidence type="ECO:0000313" key="2">
    <source>
        <dbReference type="EMBL" id="OMH82843.1"/>
    </source>
</evidence>
<dbReference type="InterPro" id="IPR003607">
    <property type="entry name" value="HD/PDEase_dom"/>
</dbReference>
<evidence type="ECO:0000259" key="1">
    <source>
        <dbReference type="Pfam" id="PF01966"/>
    </source>
</evidence>
<dbReference type="EMBL" id="LSSK01000579">
    <property type="protein sequence ID" value="OMH82843.1"/>
    <property type="molecule type" value="Genomic_DNA"/>
</dbReference>
<dbReference type="OrthoDB" id="9991235at2759"/>
<feature type="domain" description="HD" evidence="1">
    <location>
        <begin position="5"/>
        <end position="70"/>
    </location>
</feature>
<organism evidence="2 3">
    <name type="scientific">Zancudomyces culisetae</name>
    <name type="common">Gut fungus</name>
    <name type="synonym">Smittium culisetae</name>
    <dbReference type="NCBI Taxonomy" id="1213189"/>
    <lineage>
        <taxon>Eukaryota</taxon>
        <taxon>Fungi</taxon>
        <taxon>Fungi incertae sedis</taxon>
        <taxon>Zoopagomycota</taxon>
        <taxon>Kickxellomycotina</taxon>
        <taxon>Harpellomycetes</taxon>
        <taxon>Harpellales</taxon>
        <taxon>Legeriomycetaceae</taxon>
        <taxon>Zancudomyces</taxon>
    </lineage>
</organism>
<dbReference type="GO" id="GO:0005634">
    <property type="term" value="C:nucleus"/>
    <property type="evidence" value="ECO:0007669"/>
    <property type="project" value="TreeGrafter"/>
</dbReference>
<keyword evidence="3" id="KW-1185">Reference proteome</keyword>
<dbReference type="AlphaFoldDB" id="A0A1R1PPL1"/>
<name>A0A1R1PPL1_ZANCU</name>
<comment type="caution">
    <text evidence="2">The sequence shown here is derived from an EMBL/GenBank/DDBJ whole genome shotgun (WGS) entry which is preliminary data.</text>
</comment>